<feature type="region of interest" description="Disordered" evidence="1">
    <location>
        <begin position="38"/>
        <end position="103"/>
    </location>
</feature>
<dbReference type="AlphaFoldDB" id="A0A7R9WUM3"/>
<protein>
    <submittedName>
        <fullName evidence="2">Uncharacterized protein</fullName>
    </submittedName>
</protein>
<evidence type="ECO:0000313" key="2">
    <source>
        <dbReference type="EMBL" id="CAD8334459.1"/>
    </source>
</evidence>
<gene>
    <name evidence="2" type="ORF">CAUS1442_LOCUS6564</name>
</gene>
<feature type="compositionally biased region" description="Low complexity" evidence="1">
    <location>
        <begin position="45"/>
        <end position="57"/>
    </location>
</feature>
<evidence type="ECO:0000256" key="1">
    <source>
        <dbReference type="SAM" id="MobiDB-lite"/>
    </source>
</evidence>
<feature type="compositionally biased region" description="Basic and acidic residues" evidence="1">
    <location>
        <begin position="66"/>
        <end position="85"/>
    </location>
</feature>
<feature type="region of interest" description="Disordered" evidence="1">
    <location>
        <begin position="1"/>
        <end position="22"/>
    </location>
</feature>
<dbReference type="EMBL" id="HBEF01010411">
    <property type="protein sequence ID" value="CAD8334459.1"/>
    <property type="molecule type" value="Transcribed_RNA"/>
</dbReference>
<organism evidence="2">
    <name type="scientific">Craspedostauros australis</name>
    <dbReference type="NCBI Taxonomy" id="1486917"/>
    <lineage>
        <taxon>Eukaryota</taxon>
        <taxon>Sar</taxon>
        <taxon>Stramenopiles</taxon>
        <taxon>Ochrophyta</taxon>
        <taxon>Bacillariophyta</taxon>
        <taxon>Bacillariophyceae</taxon>
        <taxon>Bacillariophycidae</taxon>
        <taxon>Naviculales</taxon>
        <taxon>Naviculaceae</taxon>
        <taxon>Craspedostauros</taxon>
    </lineage>
</organism>
<accession>A0A7R9WUM3</accession>
<reference evidence="2" key="1">
    <citation type="submission" date="2021-01" db="EMBL/GenBank/DDBJ databases">
        <authorList>
            <person name="Corre E."/>
            <person name="Pelletier E."/>
            <person name="Niang G."/>
            <person name="Scheremetjew M."/>
            <person name="Finn R."/>
            <person name="Kale V."/>
            <person name="Holt S."/>
            <person name="Cochrane G."/>
            <person name="Meng A."/>
            <person name="Brown T."/>
            <person name="Cohen L."/>
        </authorList>
    </citation>
    <scope>NUCLEOTIDE SEQUENCE</scope>
    <source>
        <strain evidence="2">CCMP3328</strain>
    </source>
</reference>
<proteinExistence type="predicted"/>
<sequence length="198" mass="22565">MNERKFVVGAGADEEGDWREATKQERIDFVGKVFNYEKQRHNADKGGPSKSSKLKSPSAKKGKLKTVNERRRAKDVNSSFDRDVSTDEDEGFYDDDHDHDGHDDDADYEAVEPGRLDICMGVPDHPGTNAFYRVLKSFIKKHQPPTYTMEVYEAMKKKIYTSRMLTALDAENWRLATNEECIDFVGDCFAEVTEGNQP</sequence>
<name>A0A7R9WUM3_9STRA</name>